<keyword evidence="1" id="KW-0808">Transferase</keyword>
<evidence type="ECO:0000313" key="4">
    <source>
        <dbReference type="EMBL" id="CAB4820304.1"/>
    </source>
</evidence>
<dbReference type="GO" id="GO:0008080">
    <property type="term" value="F:N-acetyltransferase activity"/>
    <property type="evidence" value="ECO:0007669"/>
    <property type="project" value="InterPro"/>
</dbReference>
<sequence>MKSLVQLLKDAVAKNYSVGFMKDSTEADFEKFWIDEISLCESENGLFVATVDKKVVGCVIITRELRANGKHRAEFRKLLVHSTVQKMGVGAALEKAATNYASEIGLKLLYLDSATTFLVEGVYEKWGWKKSGQIPKFAQNPDGSLVSTWFFYKLLD</sequence>
<organism evidence="4">
    <name type="scientific">freshwater metagenome</name>
    <dbReference type="NCBI Taxonomy" id="449393"/>
    <lineage>
        <taxon>unclassified sequences</taxon>
        <taxon>metagenomes</taxon>
        <taxon>ecological metagenomes</taxon>
    </lineage>
</organism>
<gene>
    <name evidence="3" type="ORF">UFOPK1766_00480</name>
    <name evidence="4" type="ORF">UFOPK3162_00436</name>
</gene>
<evidence type="ECO:0000259" key="2">
    <source>
        <dbReference type="PROSITE" id="PS51186"/>
    </source>
</evidence>
<dbReference type="PANTHER" id="PTHR13947:SF37">
    <property type="entry name" value="LD18367P"/>
    <property type="match status" value="1"/>
</dbReference>
<dbReference type="EMBL" id="CAFABB010000065">
    <property type="protein sequence ID" value="CAB4820304.1"/>
    <property type="molecule type" value="Genomic_DNA"/>
</dbReference>
<protein>
    <submittedName>
        <fullName evidence="4">Unannotated protein</fullName>
    </submittedName>
</protein>
<dbReference type="SUPFAM" id="SSF55729">
    <property type="entry name" value="Acyl-CoA N-acyltransferases (Nat)"/>
    <property type="match status" value="1"/>
</dbReference>
<dbReference type="CDD" id="cd04301">
    <property type="entry name" value="NAT_SF"/>
    <property type="match status" value="1"/>
</dbReference>
<accession>A0A6J6ZI01</accession>
<evidence type="ECO:0000313" key="3">
    <source>
        <dbReference type="EMBL" id="CAB4581339.1"/>
    </source>
</evidence>
<dbReference type="InterPro" id="IPR016181">
    <property type="entry name" value="Acyl_CoA_acyltransferase"/>
</dbReference>
<evidence type="ECO:0000256" key="1">
    <source>
        <dbReference type="ARBA" id="ARBA00022679"/>
    </source>
</evidence>
<dbReference type="Gene3D" id="3.40.630.30">
    <property type="match status" value="1"/>
</dbReference>
<dbReference type="EMBL" id="CAEZTW010000068">
    <property type="protein sequence ID" value="CAB4581339.1"/>
    <property type="molecule type" value="Genomic_DNA"/>
</dbReference>
<dbReference type="InterPro" id="IPR000182">
    <property type="entry name" value="GNAT_dom"/>
</dbReference>
<proteinExistence type="predicted"/>
<name>A0A6J6ZI01_9ZZZZ</name>
<reference evidence="4" key="1">
    <citation type="submission" date="2020-05" db="EMBL/GenBank/DDBJ databases">
        <authorList>
            <person name="Chiriac C."/>
            <person name="Salcher M."/>
            <person name="Ghai R."/>
            <person name="Kavagutti S V."/>
        </authorList>
    </citation>
    <scope>NUCLEOTIDE SEQUENCE</scope>
</reference>
<dbReference type="InterPro" id="IPR050769">
    <property type="entry name" value="NAT_camello-type"/>
</dbReference>
<feature type="domain" description="N-acetyltransferase" evidence="2">
    <location>
        <begin position="1"/>
        <end position="156"/>
    </location>
</feature>
<dbReference type="Pfam" id="PF00583">
    <property type="entry name" value="Acetyltransf_1"/>
    <property type="match status" value="1"/>
</dbReference>
<dbReference type="PROSITE" id="PS51186">
    <property type="entry name" value="GNAT"/>
    <property type="match status" value="1"/>
</dbReference>
<dbReference type="PANTHER" id="PTHR13947">
    <property type="entry name" value="GNAT FAMILY N-ACETYLTRANSFERASE"/>
    <property type="match status" value="1"/>
</dbReference>
<dbReference type="AlphaFoldDB" id="A0A6J6ZI01"/>